<comment type="caution">
    <text evidence="1">The sequence shown here is derived from an EMBL/GenBank/DDBJ whole genome shotgun (WGS) entry which is preliminary data.</text>
</comment>
<accession>A0ABQ7CEH0</accession>
<evidence type="ECO:0000313" key="2">
    <source>
        <dbReference type="Proteomes" id="UP000266723"/>
    </source>
</evidence>
<organism evidence="1 2">
    <name type="scientific">Brassica cretica</name>
    <name type="common">Mustard</name>
    <dbReference type="NCBI Taxonomy" id="69181"/>
    <lineage>
        <taxon>Eukaryota</taxon>
        <taxon>Viridiplantae</taxon>
        <taxon>Streptophyta</taxon>
        <taxon>Embryophyta</taxon>
        <taxon>Tracheophyta</taxon>
        <taxon>Spermatophyta</taxon>
        <taxon>Magnoliopsida</taxon>
        <taxon>eudicotyledons</taxon>
        <taxon>Gunneridae</taxon>
        <taxon>Pentapetalae</taxon>
        <taxon>rosids</taxon>
        <taxon>malvids</taxon>
        <taxon>Brassicales</taxon>
        <taxon>Brassicaceae</taxon>
        <taxon>Brassiceae</taxon>
        <taxon>Brassica</taxon>
    </lineage>
</organism>
<name>A0ABQ7CEH0_BRACR</name>
<dbReference type="Proteomes" id="UP000266723">
    <property type="component" value="Unassembled WGS sequence"/>
</dbReference>
<sequence>MEVVAARSMETQKQQTWACSVTETLLILVGRNLGCLLLAAESLLIGLIAEDQR</sequence>
<reference evidence="1 2" key="1">
    <citation type="journal article" date="2020" name="BMC Genomics">
        <title>Intraspecific diversification of the crop wild relative Brassica cretica Lam. using demographic model selection.</title>
        <authorList>
            <person name="Kioukis A."/>
            <person name="Michalopoulou V.A."/>
            <person name="Briers L."/>
            <person name="Pirintsos S."/>
            <person name="Studholme D.J."/>
            <person name="Pavlidis P."/>
            <person name="Sarris P.F."/>
        </authorList>
    </citation>
    <scope>NUCLEOTIDE SEQUENCE [LARGE SCALE GENOMIC DNA]</scope>
    <source>
        <strain evidence="2">cv. PFS-1207/04</strain>
    </source>
</reference>
<protein>
    <submittedName>
        <fullName evidence="1">Uncharacterized protein</fullName>
    </submittedName>
</protein>
<proteinExistence type="predicted"/>
<keyword evidence="2" id="KW-1185">Reference proteome</keyword>
<dbReference type="EMBL" id="QGKV02000832">
    <property type="protein sequence ID" value="KAF3549852.1"/>
    <property type="molecule type" value="Genomic_DNA"/>
</dbReference>
<gene>
    <name evidence="1" type="ORF">DY000_02005168</name>
</gene>
<evidence type="ECO:0000313" key="1">
    <source>
        <dbReference type="EMBL" id="KAF3549852.1"/>
    </source>
</evidence>